<gene>
    <name evidence="1" type="ORF">KHY36_05905</name>
</gene>
<organism evidence="1 2">
    <name type="scientific">Subdoligranulum variabile</name>
    <dbReference type="NCBI Taxonomy" id="214851"/>
    <lineage>
        <taxon>Bacteria</taxon>
        <taxon>Bacillati</taxon>
        <taxon>Bacillota</taxon>
        <taxon>Clostridia</taxon>
        <taxon>Eubacteriales</taxon>
        <taxon>Oscillospiraceae</taxon>
        <taxon>Subdoligranulum</taxon>
    </lineage>
</organism>
<dbReference type="SUPFAM" id="SSF52777">
    <property type="entry name" value="CoA-dependent acyltransferases"/>
    <property type="match status" value="1"/>
</dbReference>
<dbReference type="Proteomes" id="UP000759273">
    <property type="component" value="Unassembled WGS sequence"/>
</dbReference>
<name>A0A943DBZ0_9FIRM</name>
<comment type="caution">
    <text evidence="1">The sequence shown here is derived from an EMBL/GenBank/DDBJ whole genome shotgun (WGS) entry which is preliminary data.</text>
</comment>
<accession>A0A943DBZ0</accession>
<evidence type="ECO:0008006" key="3">
    <source>
        <dbReference type="Google" id="ProtNLM"/>
    </source>
</evidence>
<reference evidence="1" key="1">
    <citation type="submission" date="2021-02" db="EMBL/GenBank/DDBJ databases">
        <title>Infant gut strain persistence is associated with maternal origin, phylogeny, and functional potential including surface adhesion and iron acquisition.</title>
        <authorList>
            <person name="Lou Y.C."/>
        </authorList>
    </citation>
    <scope>NUCLEOTIDE SEQUENCE</scope>
    <source>
        <strain evidence="1">L3_101_000M1_dasL3_101_000M1_concoct_87</strain>
    </source>
</reference>
<sequence>MSDSWYKVDNVAKVFLATASQRDPRVFRVSCTLQEDIDPDTLNTALRATAQEWPQFQVTLHRGLFWHYFESTDLVPAAQPENKAPCAPLYTPERRNKLIYRVTYFGARINLEMFHAITDGNGGLLYLKSIVRNYLALRHPGQLDDVPSPNSASAADLVQDSFRNFYGGTKRDNAAKKVKAYRPRGLRLPYDQLQFFEGHLSAKQVLERCHALGVSMTSYLGASFMLAIYHDMPALERKKPICISLPVNLRNYYPSETARNFFNSVYVTHTLTDADTLETVAPVFDAKLKEVLKPENIRAQMDEYEKLEHMPGIRPVPLVVKNATVKLFTRLEDRYVTAVVSNMGRVTVPEELKPYIHSFAAFSSCKTLFTVVCSYGDDLVLGTASALRSTAILQRFYRELTKAGLDVTLYATEVEK</sequence>
<evidence type="ECO:0000313" key="1">
    <source>
        <dbReference type="EMBL" id="MBS5332049.1"/>
    </source>
</evidence>
<dbReference type="EMBL" id="JAGZGG010000010">
    <property type="protein sequence ID" value="MBS5332049.1"/>
    <property type="molecule type" value="Genomic_DNA"/>
</dbReference>
<protein>
    <recommendedName>
        <fullName evidence="3">Alcohol acetyltransferase</fullName>
    </recommendedName>
</protein>
<proteinExistence type="predicted"/>
<dbReference type="AlphaFoldDB" id="A0A943DBZ0"/>
<evidence type="ECO:0000313" key="2">
    <source>
        <dbReference type="Proteomes" id="UP000759273"/>
    </source>
</evidence>